<dbReference type="Proteomes" id="UP000032809">
    <property type="component" value="Chromosome I"/>
</dbReference>
<evidence type="ECO:0000313" key="2">
    <source>
        <dbReference type="Proteomes" id="UP000032809"/>
    </source>
</evidence>
<accession>A0A0C7P3R9</accession>
<dbReference type="InterPro" id="IPR010992">
    <property type="entry name" value="IHF-like_DNA-bd_dom_sf"/>
</dbReference>
<dbReference type="Pfam" id="PF00216">
    <property type="entry name" value="Bac_DNA_binding"/>
    <property type="match status" value="1"/>
</dbReference>
<dbReference type="GO" id="GO:0030527">
    <property type="term" value="F:structural constituent of chromatin"/>
    <property type="evidence" value="ECO:0007669"/>
    <property type="project" value="InterPro"/>
</dbReference>
<dbReference type="Gene3D" id="4.10.520.10">
    <property type="entry name" value="IHF-like DNA-binding proteins"/>
    <property type="match status" value="1"/>
</dbReference>
<protein>
    <submittedName>
        <fullName evidence="1">Bacterial nucleoid DNA-binding protein</fullName>
    </submittedName>
</protein>
<keyword evidence="1" id="KW-0238">DNA-binding</keyword>
<sequence>MDEQKRVCRSFIEKKTGTPKKLIEQIVAVYSETVIEEDVKSNLVSLRNFGTFKPVEFKPQKGVNPQTLEEIHIPAKRTLKF</sequence>
<name>A0A0C7P3R9_DEFTU</name>
<reference evidence="2" key="1">
    <citation type="submission" date="2014-11" db="EMBL/GenBank/DDBJ databases">
        <authorList>
            <person name="Wibberg D."/>
        </authorList>
    </citation>
    <scope>NUCLEOTIDE SEQUENCE [LARGE SCALE GENOMIC DNA]</scope>
    <source>
        <strain evidence="2">L3</strain>
    </source>
</reference>
<dbReference type="EMBL" id="LN824141">
    <property type="protein sequence ID" value="CEP78960.1"/>
    <property type="molecule type" value="Genomic_DNA"/>
</dbReference>
<dbReference type="STRING" id="1006576.DTL3_1672"/>
<dbReference type="InterPro" id="IPR000119">
    <property type="entry name" value="Hist_DNA-bd"/>
</dbReference>
<evidence type="ECO:0000313" key="1">
    <source>
        <dbReference type="EMBL" id="CEP78960.1"/>
    </source>
</evidence>
<dbReference type="HOGENOM" id="CLU_105066_3_0_0"/>
<dbReference type="KEGG" id="dtn:DTL3_1672"/>
<dbReference type="AlphaFoldDB" id="A0A0C7P3R9"/>
<dbReference type="SUPFAM" id="SSF47729">
    <property type="entry name" value="IHF-like DNA-binding proteins"/>
    <property type="match status" value="1"/>
</dbReference>
<dbReference type="OrthoDB" id="9799835at2"/>
<organism evidence="1 2">
    <name type="scientific">Defluviitoga tunisiensis</name>
    <dbReference type="NCBI Taxonomy" id="1006576"/>
    <lineage>
        <taxon>Bacteria</taxon>
        <taxon>Thermotogati</taxon>
        <taxon>Thermotogota</taxon>
        <taxon>Thermotogae</taxon>
        <taxon>Petrotogales</taxon>
        <taxon>Petrotogaceae</taxon>
        <taxon>Defluviitoga</taxon>
    </lineage>
</organism>
<dbReference type="RefSeq" id="WP_045088305.1">
    <property type="nucleotide sequence ID" value="NZ_LN824141.1"/>
</dbReference>
<dbReference type="GO" id="GO:0003677">
    <property type="term" value="F:DNA binding"/>
    <property type="evidence" value="ECO:0007669"/>
    <property type="project" value="UniProtKB-KW"/>
</dbReference>
<proteinExistence type="predicted"/>
<keyword evidence="2" id="KW-1185">Reference proteome</keyword>
<gene>
    <name evidence="1" type="ORF">DTL3_1672</name>
</gene>